<keyword evidence="3" id="KW-0564">Palmitate</keyword>
<gene>
    <name evidence="7" type="ORF">Ciccas_007732</name>
</gene>
<evidence type="ECO:0000256" key="3">
    <source>
        <dbReference type="ARBA" id="ARBA00023139"/>
    </source>
</evidence>
<dbReference type="Pfam" id="PF00226">
    <property type="entry name" value="DnaJ"/>
    <property type="match status" value="1"/>
</dbReference>
<dbReference type="InterPro" id="IPR001623">
    <property type="entry name" value="DnaJ_domain"/>
</dbReference>
<dbReference type="PANTHER" id="PTHR44027:SF7">
    <property type="entry name" value="DNAJ HOMOLOG SUBFAMILY C MEMBER 5 HOMOLOG"/>
    <property type="match status" value="1"/>
</dbReference>
<keyword evidence="2" id="KW-0472">Membrane</keyword>
<dbReference type="Proteomes" id="UP001626550">
    <property type="component" value="Unassembled WGS sequence"/>
</dbReference>
<keyword evidence="5" id="KW-0449">Lipoprotein</keyword>
<dbReference type="GO" id="GO:0005737">
    <property type="term" value="C:cytoplasm"/>
    <property type="evidence" value="ECO:0007669"/>
    <property type="project" value="UniProtKB-ARBA"/>
</dbReference>
<evidence type="ECO:0000259" key="6">
    <source>
        <dbReference type="PROSITE" id="PS50076"/>
    </source>
</evidence>
<comment type="caution">
    <text evidence="7">The sequence shown here is derived from an EMBL/GenBank/DDBJ whole genome shotgun (WGS) entry which is preliminary data.</text>
</comment>
<evidence type="ECO:0000256" key="2">
    <source>
        <dbReference type="ARBA" id="ARBA00023136"/>
    </source>
</evidence>
<keyword evidence="4" id="KW-0143">Chaperone</keyword>
<dbReference type="SUPFAM" id="SSF46565">
    <property type="entry name" value="Chaperone J-domain"/>
    <property type="match status" value="1"/>
</dbReference>
<dbReference type="EMBL" id="JBJKFK010001231">
    <property type="protein sequence ID" value="KAL3313667.1"/>
    <property type="molecule type" value="Genomic_DNA"/>
</dbReference>
<name>A0ABD2Q219_9PLAT</name>
<evidence type="ECO:0000313" key="7">
    <source>
        <dbReference type="EMBL" id="KAL3313667.1"/>
    </source>
</evidence>
<sequence length="209" mass="23034">MSSGEKAGGFSARKLSTSAETLYHTLGVPKGAPIEDIKKAYKKLALRFHPDKNPDNPSASDLFKEVSHAYHVLSDPTKRDIYDKYGSVGLSIAERFGEENVHAYFVLSSKWCKALFIGCGILTGCYFCCCCCFCFNFCCGKCKPDIPPEMEEAMNAEELERMKVDDDDVVPMQQTTPAYTASYNYSSAGVAGSYDPFTGSSVPIKQQPY</sequence>
<dbReference type="CDD" id="cd06257">
    <property type="entry name" value="DnaJ"/>
    <property type="match status" value="1"/>
</dbReference>
<reference evidence="7 8" key="1">
    <citation type="submission" date="2024-11" db="EMBL/GenBank/DDBJ databases">
        <title>Adaptive evolution of stress response genes in parasites aligns with host niche diversity.</title>
        <authorList>
            <person name="Hahn C."/>
            <person name="Resl P."/>
        </authorList>
    </citation>
    <scope>NUCLEOTIDE SEQUENCE [LARGE SCALE GENOMIC DNA]</scope>
    <source>
        <strain evidence="7">EGGRZ-B1_66</strain>
        <tissue evidence="7">Body</tissue>
    </source>
</reference>
<dbReference type="AlphaFoldDB" id="A0ABD2Q219"/>
<evidence type="ECO:0000256" key="5">
    <source>
        <dbReference type="ARBA" id="ARBA00023288"/>
    </source>
</evidence>
<comment type="subcellular location">
    <subcellularLocation>
        <location evidence="1">Membrane</location>
        <topology evidence="1">Lipid-anchor</topology>
    </subcellularLocation>
</comment>
<dbReference type="Gene3D" id="1.10.287.110">
    <property type="entry name" value="DnaJ domain"/>
    <property type="match status" value="1"/>
</dbReference>
<evidence type="ECO:0000256" key="1">
    <source>
        <dbReference type="ARBA" id="ARBA00004635"/>
    </source>
</evidence>
<accession>A0ABD2Q219</accession>
<evidence type="ECO:0000313" key="8">
    <source>
        <dbReference type="Proteomes" id="UP001626550"/>
    </source>
</evidence>
<dbReference type="GO" id="GO:0016020">
    <property type="term" value="C:membrane"/>
    <property type="evidence" value="ECO:0007669"/>
    <property type="project" value="UniProtKB-SubCell"/>
</dbReference>
<organism evidence="7 8">
    <name type="scientific">Cichlidogyrus casuarinus</name>
    <dbReference type="NCBI Taxonomy" id="1844966"/>
    <lineage>
        <taxon>Eukaryota</taxon>
        <taxon>Metazoa</taxon>
        <taxon>Spiralia</taxon>
        <taxon>Lophotrochozoa</taxon>
        <taxon>Platyhelminthes</taxon>
        <taxon>Monogenea</taxon>
        <taxon>Monopisthocotylea</taxon>
        <taxon>Dactylogyridea</taxon>
        <taxon>Ancyrocephalidae</taxon>
        <taxon>Cichlidogyrus</taxon>
    </lineage>
</organism>
<dbReference type="SMART" id="SM00271">
    <property type="entry name" value="DnaJ"/>
    <property type="match status" value="1"/>
</dbReference>
<proteinExistence type="predicted"/>
<keyword evidence="8" id="KW-1185">Reference proteome</keyword>
<dbReference type="PANTHER" id="PTHR44027">
    <property type="entry name" value="DNAJ HOMOLOG SUBFAMILY C MEMBER 5 HOMOLOG"/>
    <property type="match status" value="1"/>
</dbReference>
<dbReference type="InterPro" id="IPR051434">
    <property type="entry name" value="DnaJ_C_subfamily_member5"/>
</dbReference>
<dbReference type="InterPro" id="IPR036869">
    <property type="entry name" value="J_dom_sf"/>
</dbReference>
<dbReference type="PRINTS" id="PR00625">
    <property type="entry name" value="JDOMAIN"/>
</dbReference>
<evidence type="ECO:0000256" key="4">
    <source>
        <dbReference type="ARBA" id="ARBA00023186"/>
    </source>
</evidence>
<protein>
    <recommendedName>
        <fullName evidence="6">J domain-containing protein</fullName>
    </recommendedName>
</protein>
<dbReference type="PROSITE" id="PS50076">
    <property type="entry name" value="DNAJ_2"/>
    <property type="match status" value="1"/>
</dbReference>
<feature type="domain" description="J" evidence="6">
    <location>
        <begin position="21"/>
        <end position="86"/>
    </location>
</feature>